<evidence type="ECO:0000313" key="2">
    <source>
        <dbReference type="Proteomes" id="UP001396334"/>
    </source>
</evidence>
<evidence type="ECO:0000313" key="1">
    <source>
        <dbReference type="EMBL" id="KAK9013747.1"/>
    </source>
</evidence>
<protein>
    <submittedName>
        <fullName evidence="1">Uncharacterized protein</fullName>
    </submittedName>
</protein>
<comment type="caution">
    <text evidence="1">The sequence shown here is derived from an EMBL/GenBank/DDBJ whole genome shotgun (WGS) entry which is preliminary data.</text>
</comment>
<sequence length="91" mass="10444">MNCVLLSHRNNRINIAQKAQKLLSRLLYADTGKCVIRNVPSSLLTRHMNEELKASVHKRLQIGRCQKPRLEFQTGTNLHDTGSYKFLILSL</sequence>
<reference evidence="1 2" key="1">
    <citation type="journal article" date="2024" name="G3 (Bethesda)">
        <title>Genome assembly of Hibiscus sabdariffa L. provides insights into metabolisms of medicinal natural products.</title>
        <authorList>
            <person name="Kim T."/>
        </authorList>
    </citation>
    <scope>NUCLEOTIDE SEQUENCE [LARGE SCALE GENOMIC DNA]</scope>
    <source>
        <strain evidence="1">TK-2024</strain>
        <tissue evidence="1">Old leaves</tissue>
    </source>
</reference>
<accession>A0ABR2RM32</accession>
<dbReference type="EMBL" id="JBBPBN010000022">
    <property type="protein sequence ID" value="KAK9013747.1"/>
    <property type="molecule type" value="Genomic_DNA"/>
</dbReference>
<dbReference type="Proteomes" id="UP001396334">
    <property type="component" value="Unassembled WGS sequence"/>
</dbReference>
<name>A0ABR2RM32_9ROSI</name>
<keyword evidence="2" id="KW-1185">Reference proteome</keyword>
<proteinExistence type="predicted"/>
<gene>
    <name evidence="1" type="ORF">V6N11_041744</name>
</gene>
<organism evidence="1 2">
    <name type="scientific">Hibiscus sabdariffa</name>
    <name type="common">roselle</name>
    <dbReference type="NCBI Taxonomy" id="183260"/>
    <lineage>
        <taxon>Eukaryota</taxon>
        <taxon>Viridiplantae</taxon>
        <taxon>Streptophyta</taxon>
        <taxon>Embryophyta</taxon>
        <taxon>Tracheophyta</taxon>
        <taxon>Spermatophyta</taxon>
        <taxon>Magnoliopsida</taxon>
        <taxon>eudicotyledons</taxon>
        <taxon>Gunneridae</taxon>
        <taxon>Pentapetalae</taxon>
        <taxon>rosids</taxon>
        <taxon>malvids</taxon>
        <taxon>Malvales</taxon>
        <taxon>Malvaceae</taxon>
        <taxon>Malvoideae</taxon>
        <taxon>Hibiscus</taxon>
    </lineage>
</organism>